<dbReference type="AlphaFoldDB" id="A0A3E1P9G5"/>
<name>A0A3E1P9G5_9BACT</name>
<evidence type="ECO:0008006" key="4">
    <source>
        <dbReference type="Google" id="ProtNLM"/>
    </source>
</evidence>
<evidence type="ECO:0000256" key="1">
    <source>
        <dbReference type="SAM" id="SignalP"/>
    </source>
</evidence>
<sequence length="350" mass="37519">MLLKTSTLIVSLALVTVYVNAQTNTFPASGNAGIGTISPAAKLEISDSSSSSTSILQFSQKRDVLGTVGALKFNVSGTEVGRIESERMVSGNRLSAMKFFVRTDSGTVEAMRLSHTGMLGLGVSSPSARFQVNTPQGTVIAKFTQTNLAESLGYLQIENGTQIGGAYIPAIHGKSYATTRPYGLMMIGEAEDLTPTAADTVAGAIVLDGRSKNSSRLSTNNIFMVNSYGNNLMAVKGDGSVGIGTVNTKGYKLAVNGSMIATKMTVKNFGSWPDFVFEKDYELASLTEVERFVKENKHLPGMPTAAEVAEKGVDVGAINQKLLQKVEELTLYIIEQQKMIRELQEMMKKN</sequence>
<evidence type="ECO:0000313" key="2">
    <source>
        <dbReference type="EMBL" id="RFM36836.1"/>
    </source>
</evidence>
<dbReference type="OrthoDB" id="9793307at2"/>
<dbReference type="EMBL" id="QTJV01000001">
    <property type="protein sequence ID" value="RFM36836.1"/>
    <property type="molecule type" value="Genomic_DNA"/>
</dbReference>
<organism evidence="2 3">
    <name type="scientific">Chitinophaga silvisoli</name>
    <dbReference type="NCBI Taxonomy" id="2291814"/>
    <lineage>
        <taxon>Bacteria</taxon>
        <taxon>Pseudomonadati</taxon>
        <taxon>Bacteroidota</taxon>
        <taxon>Chitinophagia</taxon>
        <taxon>Chitinophagales</taxon>
        <taxon>Chitinophagaceae</taxon>
        <taxon>Chitinophaga</taxon>
    </lineage>
</organism>
<proteinExistence type="predicted"/>
<keyword evidence="1" id="KW-0732">Signal</keyword>
<evidence type="ECO:0000313" key="3">
    <source>
        <dbReference type="Proteomes" id="UP000261174"/>
    </source>
</evidence>
<reference evidence="2 3" key="1">
    <citation type="submission" date="2018-08" db="EMBL/GenBank/DDBJ databases">
        <title>Chitinophaga sp. K20C18050901, a novel bacterium isolated from forest soil.</title>
        <authorList>
            <person name="Wang C."/>
        </authorList>
    </citation>
    <scope>NUCLEOTIDE SEQUENCE [LARGE SCALE GENOMIC DNA]</scope>
    <source>
        <strain evidence="2 3">K20C18050901</strain>
    </source>
</reference>
<accession>A0A3E1P9G5</accession>
<feature type="chain" id="PRO_5017629807" description="Tail fiber domain-containing protein" evidence="1">
    <location>
        <begin position="22"/>
        <end position="350"/>
    </location>
</feature>
<dbReference type="RefSeq" id="WP_116852155.1">
    <property type="nucleotide sequence ID" value="NZ_QTJV01000001.1"/>
</dbReference>
<feature type="signal peptide" evidence="1">
    <location>
        <begin position="1"/>
        <end position="21"/>
    </location>
</feature>
<protein>
    <recommendedName>
        <fullName evidence="4">Tail fiber domain-containing protein</fullName>
    </recommendedName>
</protein>
<keyword evidence="3" id="KW-1185">Reference proteome</keyword>
<comment type="caution">
    <text evidence="2">The sequence shown here is derived from an EMBL/GenBank/DDBJ whole genome shotgun (WGS) entry which is preliminary data.</text>
</comment>
<dbReference type="Proteomes" id="UP000261174">
    <property type="component" value="Unassembled WGS sequence"/>
</dbReference>
<gene>
    <name evidence="2" type="ORF">DXN04_04875</name>
</gene>